<dbReference type="AlphaFoldDB" id="A0A1H6UQK2"/>
<dbReference type="EMBL" id="FNXY01000004">
    <property type="protein sequence ID" value="SEI92994.1"/>
    <property type="molecule type" value="Genomic_DNA"/>
</dbReference>
<dbReference type="OrthoDB" id="9809364at2"/>
<sequence length="301" mass="34630">MTRFLSIFLLSLFPFCKVKSQADLSDTTLYFGQKPPGLVAEVFAPGIISLKDRYEYGSVFSRKGGEFYYSAIVNKKPQILMHELKNGHWRSPVIILASEKYEYNDPFLSPDQKKLFFISDRPIDGQGDVKDFDIWYIERTKDGWSEPKNAGKEINTIKNEYYMSFTDEGTMYFSNNGDTGQADDNNFDIRYSKLVDNNFTPSQKVSAAINTEYYEADVFVAPDESYLIVCAERPDGMGKGDLFISFKDKNGNWQSSKNMGKRINSERYEFCPFVSKDGKYLFFSRDGNIFWIDATVIDSLR</sequence>
<evidence type="ECO:0000313" key="2">
    <source>
        <dbReference type="Proteomes" id="UP000199532"/>
    </source>
</evidence>
<evidence type="ECO:0000313" key="1">
    <source>
        <dbReference type="EMBL" id="SEI92994.1"/>
    </source>
</evidence>
<keyword evidence="2" id="KW-1185">Reference proteome</keyword>
<name>A0A1H6UQK2_9BACT</name>
<proteinExistence type="predicted"/>
<dbReference type="RefSeq" id="WP_090335598.1">
    <property type="nucleotide sequence ID" value="NZ_FNXY01000004.1"/>
</dbReference>
<dbReference type="Pfam" id="PF07676">
    <property type="entry name" value="PD40"/>
    <property type="match status" value="2"/>
</dbReference>
<dbReference type="InterPro" id="IPR011659">
    <property type="entry name" value="WD40"/>
</dbReference>
<organism evidence="1 2">
    <name type="scientific">Dyadobacter koreensis</name>
    <dbReference type="NCBI Taxonomy" id="408657"/>
    <lineage>
        <taxon>Bacteria</taxon>
        <taxon>Pseudomonadati</taxon>
        <taxon>Bacteroidota</taxon>
        <taxon>Cytophagia</taxon>
        <taxon>Cytophagales</taxon>
        <taxon>Spirosomataceae</taxon>
        <taxon>Dyadobacter</taxon>
    </lineage>
</organism>
<dbReference type="Gene3D" id="2.120.10.30">
    <property type="entry name" value="TolB, C-terminal domain"/>
    <property type="match status" value="1"/>
</dbReference>
<dbReference type="InterPro" id="IPR011042">
    <property type="entry name" value="6-blade_b-propeller_TolB-like"/>
</dbReference>
<gene>
    <name evidence="1" type="ORF">SAMN04487995_2598</name>
</gene>
<reference evidence="1 2" key="1">
    <citation type="submission" date="2016-10" db="EMBL/GenBank/DDBJ databases">
        <authorList>
            <person name="de Groot N.N."/>
        </authorList>
    </citation>
    <scope>NUCLEOTIDE SEQUENCE [LARGE SCALE GENOMIC DNA]</scope>
    <source>
        <strain evidence="1 2">DSM 19938</strain>
    </source>
</reference>
<protein>
    <submittedName>
        <fullName evidence="1">WD40-like Beta Propeller Repeat</fullName>
    </submittedName>
</protein>
<dbReference type="STRING" id="408657.SAMN04487995_2598"/>
<accession>A0A1H6UQK2</accession>
<dbReference type="Proteomes" id="UP000199532">
    <property type="component" value="Unassembled WGS sequence"/>
</dbReference>
<dbReference type="SUPFAM" id="SSF82171">
    <property type="entry name" value="DPP6 N-terminal domain-like"/>
    <property type="match status" value="1"/>
</dbReference>